<dbReference type="OrthoDB" id="6502088at2759"/>
<comment type="subcellular location">
    <subcellularLocation>
        <location evidence="1">Membrane</location>
        <topology evidence="1">Multi-pass membrane protein</topology>
    </subcellularLocation>
</comment>
<evidence type="ECO:0000256" key="11">
    <source>
        <dbReference type="ARBA" id="ARBA00023303"/>
    </source>
</evidence>
<keyword evidence="10 12" id="KW-0739">Sodium transport</keyword>
<dbReference type="GO" id="GO:0005886">
    <property type="term" value="C:plasma membrane"/>
    <property type="evidence" value="ECO:0007669"/>
    <property type="project" value="TreeGrafter"/>
</dbReference>
<keyword evidence="8 13" id="KW-0472">Membrane</keyword>
<comment type="caution">
    <text evidence="14">The sequence shown here is derived from an EMBL/GenBank/DDBJ whole genome shotgun (WGS) entry which is preliminary data.</text>
</comment>
<reference evidence="14 15" key="1">
    <citation type="journal article" date="2017" name="Nat. Ecol. Evol.">
        <title>Scallop genome provides insights into evolution of bilaterian karyotype and development.</title>
        <authorList>
            <person name="Wang S."/>
            <person name="Zhang J."/>
            <person name="Jiao W."/>
            <person name="Li J."/>
            <person name="Xun X."/>
            <person name="Sun Y."/>
            <person name="Guo X."/>
            <person name="Huan P."/>
            <person name="Dong B."/>
            <person name="Zhang L."/>
            <person name="Hu X."/>
            <person name="Sun X."/>
            <person name="Wang J."/>
            <person name="Zhao C."/>
            <person name="Wang Y."/>
            <person name="Wang D."/>
            <person name="Huang X."/>
            <person name="Wang R."/>
            <person name="Lv J."/>
            <person name="Li Y."/>
            <person name="Zhang Z."/>
            <person name="Liu B."/>
            <person name="Lu W."/>
            <person name="Hui Y."/>
            <person name="Liang J."/>
            <person name="Zhou Z."/>
            <person name="Hou R."/>
            <person name="Li X."/>
            <person name="Liu Y."/>
            <person name="Li H."/>
            <person name="Ning X."/>
            <person name="Lin Y."/>
            <person name="Zhao L."/>
            <person name="Xing Q."/>
            <person name="Dou J."/>
            <person name="Li Y."/>
            <person name="Mao J."/>
            <person name="Guo H."/>
            <person name="Dou H."/>
            <person name="Li T."/>
            <person name="Mu C."/>
            <person name="Jiang W."/>
            <person name="Fu Q."/>
            <person name="Fu X."/>
            <person name="Miao Y."/>
            <person name="Liu J."/>
            <person name="Yu Q."/>
            <person name="Li R."/>
            <person name="Liao H."/>
            <person name="Li X."/>
            <person name="Kong Y."/>
            <person name="Jiang Z."/>
            <person name="Chourrout D."/>
            <person name="Li R."/>
            <person name="Bao Z."/>
        </authorList>
    </citation>
    <scope>NUCLEOTIDE SEQUENCE [LARGE SCALE GENOMIC DNA]</scope>
    <source>
        <strain evidence="14 15">PY_sf001</strain>
    </source>
</reference>
<comment type="similarity">
    <text evidence="12">Belongs to the amiloride-sensitive sodium channel (TC 1.A.6) family.</text>
</comment>
<evidence type="ECO:0000313" key="15">
    <source>
        <dbReference type="Proteomes" id="UP000242188"/>
    </source>
</evidence>
<evidence type="ECO:0000256" key="8">
    <source>
        <dbReference type="ARBA" id="ARBA00023136"/>
    </source>
</evidence>
<evidence type="ECO:0000256" key="2">
    <source>
        <dbReference type="ARBA" id="ARBA00022448"/>
    </source>
</evidence>
<dbReference type="PANTHER" id="PTHR11690:SF300">
    <property type="entry name" value="PICKPOCKET PROTEIN 19"/>
    <property type="match status" value="1"/>
</dbReference>
<keyword evidence="3 12" id="KW-0894">Sodium channel</keyword>
<evidence type="ECO:0000256" key="10">
    <source>
        <dbReference type="ARBA" id="ARBA00023201"/>
    </source>
</evidence>
<gene>
    <name evidence="14" type="ORF">KP79_PYT19434</name>
</gene>
<evidence type="ECO:0000256" key="4">
    <source>
        <dbReference type="ARBA" id="ARBA00022692"/>
    </source>
</evidence>
<protein>
    <submittedName>
        <fullName evidence="14">Acid-sensing ion channel 1</fullName>
    </submittedName>
</protein>
<keyword evidence="7 12" id="KW-0406">Ion transport</keyword>
<proteinExistence type="inferred from homology"/>
<feature type="transmembrane region" description="Helical" evidence="13">
    <location>
        <begin position="923"/>
        <end position="945"/>
    </location>
</feature>
<keyword evidence="15" id="KW-1185">Reference proteome</keyword>
<keyword evidence="11 12" id="KW-0407">Ion channel</keyword>
<evidence type="ECO:0000256" key="3">
    <source>
        <dbReference type="ARBA" id="ARBA00022461"/>
    </source>
</evidence>
<dbReference type="InterPro" id="IPR001873">
    <property type="entry name" value="ENaC"/>
</dbReference>
<evidence type="ECO:0000256" key="5">
    <source>
        <dbReference type="ARBA" id="ARBA00022989"/>
    </source>
</evidence>
<name>A0A210Q0T5_MIZYE</name>
<dbReference type="PRINTS" id="PR01078">
    <property type="entry name" value="AMINACHANNEL"/>
</dbReference>
<accession>A0A210Q0T5</accession>
<dbReference type="Proteomes" id="UP000242188">
    <property type="component" value="Unassembled WGS sequence"/>
</dbReference>
<dbReference type="GO" id="GO:0015280">
    <property type="term" value="F:ligand-gated sodium channel activity"/>
    <property type="evidence" value="ECO:0007669"/>
    <property type="project" value="TreeGrafter"/>
</dbReference>
<dbReference type="PANTHER" id="PTHR11690">
    <property type="entry name" value="AMILORIDE-SENSITIVE SODIUM CHANNEL-RELATED"/>
    <property type="match status" value="1"/>
</dbReference>
<keyword evidence="5 13" id="KW-1133">Transmembrane helix</keyword>
<dbReference type="FunFam" id="1.10.287.770:FF:000001">
    <property type="entry name" value="Acid-sensing ion channel subunit 1"/>
    <property type="match status" value="1"/>
</dbReference>
<evidence type="ECO:0000256" key="12">
    <source>
        <dbReference type="RuleBase" id="RU000679"/>
    </source>
</evidence>
<organism evidence="14 15">
    <name type="scientific">Mizuhopecten yessoensis</name>
    <name type="common">Japanese scallop</name>
    <name type="synonym">Patinopecten yessoensis</name>
    <dbReference type="NCBI Taxonomy" id="6573"/>
    <lineage>
        <taxon>Eukaryota</taxon>
        <taxon>Metazoa</taxon>
        <taxon>Spiralia</taxon>
        <taxon>Lophotrochozoa</taxon>
        <taxon>Mollusca</taxon>
        <taxon>Bivalvia</taxon>
        <taxon>Autobranchia</taxon>
        <taxon>Pteriomorphia</taxon>
        <taxon>Pectinida</taxon>
        <taxon>Pectinoidea</taxon>
        <taxon>Pectinidae</taxon>
        <taxon>Mizuhopecten</taxon>
    </lineage>
</organism>
<evidence type="ECO:0000256" key="1">
    <source>
        <dbReference type="ARBA" id="ARBA00004141"/>
    </source>
</evidence>
<dbReference type="EMBL" id="NEDP02005295">
    <property type="protein sequence ID" value="OWF42348.1"/>
    <property type="molecule type" value="Genomic_DNA"/>
</dbReference>
<dbReference type="Pfam" id="PF00858">
    <property type="entry name" value="ASC"/>
    <property type="match status" value="2"/>
</dbReference>
<evidence type="ECO:0000256" key="13">
    <source>
        <dbReference type="SAM" id="Phobius"/>
    </source>
</evidence>
<dbReference type="AlphaFoldDB" id="A0A210Q0T5"/>
<keyword evidence="9" id="KW-0325">Glycoprotein</keyword>
<evidence type="ECO:0000256" key="7">
    <source>
        <dbReference type="ARBA" id="ARBA00023065"/>
    </source>
</evidence>
<keyword evidence="6" id="KW-0915">Sodium</keyword>
<evidence type="ECO:0000256" key="6">
    <source>
        <dbReference type="ARBA" id="ARBA00023053"/>
    </source>
</evidence>
<keyword evidence="4 12" id="KW-0812">Transmembrane</keyword>
<sequence length="960" mass="111499">MSRPNRFEDGNPLQDVYVELRDTHTKNGSDANWDQFVSGNKNRKRSKVANKYKTMEKQNVQKSPGFRTVLKDFAEGSTFHGLRYVAHQGSFIGRKLLWLMMICACTSVLVYQIVDRVGYYYGWPVTVNVRVNYNTSLQFPSITICNQNAFKASISNQLNRYRLLESMYTHPDTFNENDLARFNDQNLTLEDLFLQSAHQKEDFITRCFWKGLPCTTADFNTTLTDHGVCYTFNEGRNQEYISSVGVENGLRLTLNVEQYEYMPGPHDAAGVKMLLHANGEVPRVHALGQAVSTGAHVFVGVKVFRISNLPRPHGSCREHTLEYVDTFSMDACQMDCLTSLAKLRCGCRHAYMLHKNGDPPVCTLYEYFKCLKPLIDEFPSIHDTLCDCPVPCNFIIYEPDISYASTSQYAVNKFLSNNDKAVLSAELLKATEVTSRMENSTFQRTVTLAKNLEKTLNDVEHLVLDNLSTMIDDLSMMVNDSYSETFEIYSNKEFLYRFQEYIVKKNFIRARDAMEERVIHIVALAYAEYILTIESRIRMMANENFTDHSARLMMHETTTLMLQNRKAIVNLAFDNYSTLINAYDMGAPIFNYSFEGLGRHFNRPATPRHLIMEARVHNSYAVKYGQKYGLYLNKTIERLEWLQELSDVAFYNSTLDEDRMFYCREEFKYYMRNFVFARSVFYFDTIEWPIGVLQKRLEYFNSIWSQYSTLMENILQSLKSLELELDKTDALFLNPLNNVLWDISQYIHEENATKMAIVELLTSQGIQDGMTEFKMFFQNVRVRETNLIDWVNRLEEDVLEMWKIVVDDIDSMEYYEYLNESRLLRNFSDVAIEIRSAFSEIRNMCQMSQIVDNKDALFLDALEAFIVDARAFKESIIIDSDFIKNNFLQLDIFYRQMSYEEINQQEAYDIFALLCDIGGSMGLFLGASVLSIVEVWDLILVQILAKTRRMMSISASSEKR</sequence>
<dbReference type="Gene3D" id="2.60.470.10">
    <property type="entry name" value="Acid-sensing ion channels like domains"/>
    <property type="match status" value="1"/>
</dbReference>
<dbReference type="Gene3D" id="1.10.287.770">
    <property type="entry name" value="YojJ-like"/>
    <property type="match status" value="1"/>
</dbReference>
<keyword evidence="2 12" id="KW-0813">Transport</keyword>
<evidence type="ECO:0000313" key="14">
    <source>
        <dbReference type="EMBL" id="OWF42348.1"/>
    </source>
</evidence>
<evidence type="ECO:0000256" key="9">
    <source>
        <dbReference type="ARBA" id="ARBA00023180"/>
    </source>
</evidence>